<evidence type="ECO:0000313" key="1">
    <source>
        <dbReference type="EMBL" id="RCW86079.1"/>
    </source>
</evidence>
<accession>A0A368Z298</accession>
<evidence type="ECO:0000313" key="2">
    <source>
        <dbReference type="Proteomes" id="UP000253324"/>
    </source>
</evidence>
<organism evidence="1 2">
    <name type="scientific">Phyllobacterium bourgognense</name>
    <dbReference type="NCBI Taxonomy" id="314236"/>
    <lineage>
        <taxon>Bacteria</taxon>
        <taxon>Pseudomonadati</taxon>
        <taxon>Pseudomonadota</taxon>
        <taxon>Alphaproteobacteria</taxon>
        <taxon>Hyphomicrobiales</taxon>
        <taxon>Phyllobacteriaceae</taxon>
        <taxon>Phyllobacterium</taxon>
    </lineage>
</organism>
<comment type="caution">
    <text evidence="1">The sequence shown here is derived from an EMBL/GenBank/DDBJ whole genome shotgun (WGS) entry which is preliminary data.</text>
</comment>
<sequence length="232" mass="26552">MTTIAQVRQIVQPLLQRHADLALVGRYLLITPVHHFTRGIVIDRGSDPKLFVPSTSVSLIFDASARLGMGWGTDLAYFSFEGLDDDLARQRKADPKFIHWMIDNPPSLEHLVRVMDVALETLRSITTLDQMIAFCARPENNLMPLSVYPYARLLMAVATGDLDQAIEIIDATLMKPMEIRRAMDVFYPTFYPALVSRDRQELARILHELEAKTVKNLKYERVWEQTPFPLEL</sequence>
<reference evidence="1 2" key="1">
    <citation type="submission" date="2018-07" db="EMBL/GenBank/DDBJ databases">
        <title>Genomic Encyclopedia of Type Strains, Phase III (KMG-III): the genomes of soil and plant-associated and newly described type strains.</title>
        <authorList>
            <person name="Whitman W."/>
        </authorList>
    </citation>
    <scope>NUCLEOTIDE SEQUENCE [LARGE SCALE GENOMIC DNA]</scope>
    <source>
        <strain evidence="1 2">31-25a</strain>
    </source>
</reference>
<dbReference type="OrthoDB" id="8146150at2"/>
<dbReference type="EMBL" id="QPJM01000002">
    <property type="protein sequence ID" value="RCW86079.1"/>
    <property type="molecule type" value="Genomic_DNA"/>
</dbReference>
<proteinExistence type="predicted"/>
<dbReference type="Proteomes" id="UP000253324">
    <property type="component" value="Unassembled WGS sequence"/>
</dbReference>
<keyword evidence="2" id="KW-1185">Reference proteome</keyword>
<gene>
    <name evidence="1" type="ORF">C7476_10256</name>
</gene>
<dbReference type="RefSeq" id="WP_114428618.1">
    <property type="nucleotide sequence ID" value="NZ_QPJM01000002.1"/>
</dbReference>
<dbReference type="AlphaFoldDB" id="A0A368Z298"/>
<name>A0A368Z298_9HYPH</name>
<protein>
    <submittedName>
        <fullName evidence="1">Uncharacterized protein</fullName>
    </submittedName>
</protein>